<proteinExistence type="predicted"/>
<protein>
    <submittedName>
        <fullName evidence="1">Uncharacterized protein</fullName>
    </submittedName>
</protein>
<gene>
    <name evidence="1" type="ORF">SAMN00790413_01030</name>
    <name evidence="2" type="ORF">SAMN00790413_01898</name>
</gene>
<dbReference type="EMBL" id="FWWU01000009">
    <property type="protein sequence ID" value="SMB91190.1"/>
    <property type="molecule type" value="Genomic_DNA"/>
</dbReference>
<organism evidence="1 3">
    <name type="scientific">Deinococcus hopiensis KR-140</name>
    <dbReference type="NCBI Taxonomy" id="695939"/>
    <lineage>
        <taxon>Bacteria</taxon>
        <taxon>Thermotogati</taxon>
        <taxon>Deinococcota</taxon>
        <taxon>Deinococci</taxon>
        <taxon>Deinococcales</taxon>
        <taxon>Deinococcaceae</taxon>
        <taxon>Deinococcus</taxon>
    </lineage>
</organism>
<accession>A0A1W1VDA7</accession>
<evidence type="ECO:0000313" key="1">
    <source>
        <dbReference type="EMBL" id="SMB91190.1"/>
    </source>
</evidence>
<keyword evidence="3" id="KW-1185">Reference proteome</keyword>
<dbReference type="EMBL" id="FWWU01000009">
    <property type="protein sequence ID" value="SMB93227.1"/>
    <property type="molecule type" value="Genomic_DNA"/>
</dbReference>
<name>A0A1W1VDA7_9DEIO</name>
<dbReference type="Proteomes" id="UP000192582">
    <property type="component" value="Unassembled WGS sequence"/>
</dbReference>
<evidence type="ECO:0000313" key="2">
    <source>
        <dbReference type="EMBL" id="SMB93227.1"/>
    </source>
</evidence>
<evidence type="ECO:0000313" key="3">
    <source>
        <dbReference type="Proteomes" id="UP000192582"/>
    </source>
</evidence>
<dbReference type="AlphaFoldDB" id="A0A1W1VDA7"/>
<dbReference type="STRING" id="695939.SAMN00790413_01030"/>
<sequence>MEILQYSDFGLELSVGGETVRATRRVDRYTKPGKWLKPTEYVEIWELEDGRQVRVSRGGKDIRWSVRWRQSA</sequence>
<reference evidence="1 3" key="1">
    <citation type="submission" date="2017-04" db="EMBL/GenBank/DDBJ databases">
        <authorList>
            <person name="Afonso C.L."/>
            <person name="Miller P.J."/>
            <person name="Scott M.A."/>
            <person name="Spackman E."/>
            <person name="Goraichik I."/>
            <person name="Dimitrov K.M."/>
            <person name="Suarez D.L."/>
            <person name="Swayne D.E."/>
        </authorList>
    </citation>
    <scope>NUCLEOTIDE SEQUENCE [LARGE SCALE GENOMIC DNA]</scope>
    <source>
        <strain evidence="1 3">KR-140</strain>
    </source>
</reference>